<evidence type="ECO:0000313" key="4">
    <source>
        <dbReference type="Proteomes" id="UP000218288"/>
    </source>
</evidence>
<sequence>MFSSGSRRLALAVALVLGAGRAGAAEPIAQDWPEPARKAAAALVEKYGPPQEQTATLLIWHRNGPWIRTVVHKVGAEHDFPAKHSDVVEQILPYKVPLNLYSAVATFNGSVIPDRTRGTLTAFGESEAGNVLSLNLARSVVRGELTPEQAREKQVAATREMGEGKTPELATKLTLEQQQEGDVSDPDTAMILPPGRTP</sequence>
<feature type="signal peptide" evidence="2">
    <location>
        <begin position="1"/>
        <end position="24"/>
    </location>
</feature>
<gene>
    <name evidence="3" type="ORF">MPPM_0253</name>
</gene>
<organism evidence="3 4">
    <name type="scientific">Methylorubrum populi</name>
    <dbReference type="NCBI Taxonomy" id="223967"/>
    <lineage>
        <taxon>Bacteria</taxon>
        <taxon>Pseudomonadati</taxon>
        <taxon>Pseudomonadota</taxon>
        <taxon>Alphaproteobacteria</taxon>
        <taxon>Hyphomicrobiales</taxon>
        <taxon>Methylobacteriaceae</taxon>
        <taxon>Methylorubrum</taxon>
    </lineage>
</organism>
<dbReference type="EMBL" id="AP014809">
    <property type="protein sequence ID" value="BAU88858.1"/>
    <property type="molecule type" value="Genomic_DNA"/>
</dbReference>
<protein>
    <submittedName>
        <fullName evidence="3">Uncharacterized protein</fullName>
    </submittedName>
</protein>
<accession>A0A161JL60</accession>
<name>A0A161JL60_9HYPH</name>
<dbReference type="RefSeq" id="WP_096483157.1">
    <property type="nucleotide sequence ID" value="NZ_AP014809.1"/>
</dbReference>
<keyword evidence="2" id="KW-0732">Signal</keyword>
<reference evidence="3 4" key="1">
    <citation type="journal article" date="2016" name="Genome Announc.">
        <title>Complete Genome Sequence of Methylobacterium populi P-1M, Isolated from Pink-Pigmented Household Biofilm.</title>
        <authorList>
            <person name="Morohoshi T."/>
            <person name="Ikeda T."/>
        </authorList>
    </citation>
    <scope>NUCLEOTIDE SEQUENCE [LARGE SCALE GENOMIC DNA]</scope>
    <source>
        <strain evidence="3 4">P-1M</strain>
    </source>
</reference>
<feature type="chain" id="PRO_5007823559" evidence="2">
    <location>
        <begin position="25"/>
        <end position="198"/>
    </location>
</feature>
<evidence type="ECO:0000256" key="1">
    <source>
        <dbReference type="SAM" id="MobiDB-lite"/>
    </source>
</evidence>
<dbReference type="Proteomes" id="UP000218288">
    <property type="component" value="Chromosome"/>
</dbReference>
<feature type="region of interest" description="Disordered" evidence="1">
    <location>
        <begin position="145"/>
        <end position="198"/>
    </location>
</feature>
<proteinExistence type="predicted"/>
<evidence type="ECO:0000313" key="3">
    <source>
        <dbReference type="EMBL" id="BAU88858.1"/>
    </source>
</evidence>
<evidence type="ECO:0000256" key="2">
    <source>
        <dbReference type="SAM" id="SignalP"/>
    </source>
</evidence>
<feature type="compositionally biased region" description="Basic and acidic residues" evidence="1">
    <location>
        <begin position="149"/>
        <end position="166"/>
    </location>
</feature>
<dbReference type="OrthoDB" id="1350443at2"/>
<dbReference type="AlphaFoldDB" id="A0A161JL60"/>